<keyword evidence="2" id="KW-1185">Reference proteome</keyword>
<gene>
    <name evidence="1" type="ORF">B0J13DRAFT_66289</name>
</gene>
<dbReference type="EMBL" id="JAGMUU010000014">
    <property type="protein sequence ID" value="KAH7139628.1"/>
    <property type="molecule type" value="Genomic_DNA"/>
</dbReference>
<evidence type="ECO:0000313" key="2">
    <source>
        <dbReference type="Proteomes" id="UP000717696"/>
    </source>
</evidence>
<reference evidence="1" key="1">
    <citation type="journal article" date="2021" name="Nat. Commun.">
        <title>Genetic determinants of endophytism in the Arabidopsis root mycobiome.</title>
        <authorList>
            <person name="Mesny F."/>
            <person name="Miyauchi S."/>
            <person name="Thiergart T."/>
            <person name="Pickel B."/>
            <person name="Atanasova L."/>
            <person name="Karlsson M."/>
            <person name="Huettel B."/>
            <person name="Barry K.W."/>
            <person name="Haridas S."/>
            <person name="Chen C."/>
            <person name="Bauer D."/>
            <person name="Andreopoulos W."/>
            <person name="Pangilinan J."/>
            <person name="LaButti K."/>
            <person name="Riley R."/>
            <person name="Lipzen A."/>
            <person name="Clum A."/>
            <person name="Drula E."/>
            <person name="Henrissat B."/>
            <person name="Kohler A."/>
            <person name="Grigoriev I.V."/>
            <person name="Martin F.M."/>
            <person name="Hacquard S."/>
        </authorList>
    </citation>
    <scope>NUCLEOTIDE SEQUENCE</scope>
    <source>
        <strain evidence="1">MPI-CAGE-AT-0021</strain>
    </source>
</reference>
<comment type="caution">
    <text evidence="1">The sequence shown here is derived from an EMBL/GenBank/DDBJ whole genome shotgun (WGS) entry which is preliminary data.</text>
</comment>
<name>A0A9P9ELG7_9HYPO</name>
<dbReference type="Proteomes" id="UP000717696">
    <property type="component" value="Unassembled WGS sequence"/>
</dbReference>
<sequence length="295" mass="32895">MVDLPSTTTSDTISSLPAFNDPVFHNIASAEHAPLRSVRSCTQTSTDSAIAHIHRAVGSREGHELALLTVGEAARLVAAILGPLGKAASRPSSHASTAFTARLRAPRLRLGAVASGTSARLYSILEILEEWQLMIRMWGLLDMWMSAKELVQEKLTAKHHTFSDVFDTTISALQTLSMTAFHIFEATACLSIARVLAWPPHMQGKLMTWAARCWATFTFVEVIRHLSQWLRKPKGDEDYAEWKGQWRTEFLRNLAWVPYTLHWSMPDGLLPDVFLALSGLYPCVGIMRDIWKEAA</sequence>
<accession>A0A9P9ELG7</accession>
<organism evidence="1 2">
    <name type="scientific">Dactylonectria estremocensis</name>
    <dbReference type="NCBI Taxonomy" id="1079267"/>
    <lineage>
        <taxon>Eukaryota</taxon>
        <taxon>Fungi</taxon>
        <taxon>Dikarya</taxon>
        <taxon>Ascomycota</taxon>
        <taxon>Pezizomycotina</taxon>
        <taxon>Sordariomycetes</taxon>
        <taxon>Hypocreomycetidae</taxon>
        <taxon>Hypocreales</taxon>
        <taxon>Nectriaceae</taxon>
        <taxon>Dactylonectria</taxon>
    </lineage>
</organism>
<dbReference type="AlphaFoldDB" id="A0A9P9ELG7"/>
<protein>
    <recommendedName>
        <fullName evidence="3">Peroxin 11C</fullName>
    </recommendedName>
</protein>
<proteinExistence type="predicted"/>
<evidence type="ECO:0008006" key="3">
    <source>
        <dbReference type="Google" id="ProtNLM"/>
    </source>
</evidence>
<evidence type="ECO:0000313" key="1">
    <source>
        <dbReference type="EMBL" id="KAH7139628.1"/>
    </source>
</evidence>
<dbReference type="OrthoDB" id="10005898at2759"/>